<name>A0A166AA73_9AGAM</name>
<dbReference type="AlphaFoldDB" id="A0A166AA73"/>
<dbReference type="EMBL" id="KV428151">
    <property type="protein sequence ID" value="KZT35130.1"/>
    <property type="molecule type" value="Genomic_DNA"/>
</dbReference>
<dbReference type="Proteomes" id="UP000076798">
    <property type="component" value="Unassembled WGS sequence"/>
</dbReference>
<reference evidence="2 3" key="1">
    <citation type="journal article" date="2016" name="Mol. Biol. Evol.">
        <title>Comparative Genomics of Early-Diverging Mushroom-Forming Fungi Provides Insights into the Origins of Lignocellulose Decay Capabilities.</title>
        <authorList>
            <person name="Nagy L.G."/>
            <person name="Riley R."/>
            <person name="Tritt A."/>
            <person name="Adam C."/>
            <person name="Daum C."/>
            <person name="Floudas D."/>
            <person name="Sun H."/>
            <person name="Yadav J.S."/>
            <person name="Pangilinan J."/>
            <person name="Larsson K.H."/>
            <person name="Matsuura K."/>
            <person name="Barry K."/>
            <person name="Labutti K."/>
            <person name="Kuo R."/>
            <person name="Ohm R.A."/>
            <person name="Bhattacharya S.S."/>
            <person name="Shirouzu T."/>
            <person name="Yoshinaga Y."/>
            <person name="Martin F.M."/>
            <person name="Grigoriev I.V."/>
            <person name="Hibbett D.S."/>
        </authorList>
    </citation>
    <scope>NUCLEOTIDE SEQUENCE [LARGE SCALE GENOMIC DNA]</scope>
    <source>
        <strain evidence="2 3">HHB10207 ss-3</strain>
    </source>
</reference>
<feature type="region of interest" description="Disordered" evidence="1">
    <location>
        <begin position="1"/>
        <end position="39"/>
    </location>
</feature>
<gene>
    <name evidence="2" type="ORF">SISSUDRAFT_198735</name>
</gene>
<sequence>MSPKRSVPRNTTKISRAASKALPRSQDDTFRLGSSNGSRSPTVCICPYSFNNLFKRCQADDAYREHRKGIEVASAAKRKAALDKLTLLIKQCSAENERHAIKGTADAAVRAMVIIRRA</sequence>
<accession>A0A166AA73</accession>
<keyword evidence="3" id="KW-1185">Reference proteome</keyword>
<proteinExistence type="predicted"/>
<evidence type="ECO:0000313" key="2">
    <source>
        <dbReference type="EMBL" id="KZT35130.1"/>
    </source>
</evidence>
<evidence type="ECO:0000313" key="3">
    <source>
        <dbReference type="Proteomes" id="UP000076798"/>
    </source>
</evidence>
<evidence type="ECO:0000256" key="1">
    <source>
        <dbReference type="SAM" id="MobiDB-lite"/>
    </source>
</evidence>
<protein>
    <submittedName>
        <fullName evidence="2">Uncharacterized protein</fullName>
    </submittedName>
</protein>
<organism evidence="2 3">
    <name type="scientific">Sistotremastrum suecicum HHB10207 ss-3</name>
    <dbReference type="NCBI Taxonomy" id="1314776"/>
    <lineage>
        <taxon>Eukaryota</taxon>
        <taxon>Fungi</taxon>
        <taxon>Dikarya</taxon>
        <taxon>Basidiomycota</taxon>
        <taxon>Agaricomycotina</taxon>
        <taxon>Agaricomycetes</taxon>
        <taxon>Sistotremastrales</taxon>
        <taxon>Sistotremastraceae</taxon>
        <taxon>Sistotremastrum</taxon>
    </lineage>
</organism>